<dbReference type="Pfam" id="PF01850">
    <property type="entry name" value="PIN"/>
    <property type="match status" value="1"/>
</dbReference>
<dbReference type="Gene3D" id="3.40.50.1010">
    <property type="entry name" value="5'-nuclease"/>
    <property type="match status" value="1"/>
</dbReference>
<keyword evidence="7" id="KW-0800">Toxin</keyword>
<reference evidence="9 10" key="1">
    <citation type="submission" date="2016-10" db="EMBL/GenBank/DDBJ databases">
        <title>Genome sequence of Mycobacterium talmonii.</title>
        <authorList>
            <person name="Greninger A.L."/>
            <person name="Elliott B."/>
            <person name="Vasireddy S."/>
            <person name="Vasireddy R."/>
        </authorList>
    </citation>
    <scope>NUCLEOTIDE SEQUENCE [LARGE SCALE GENOMIC DNA]</scope>
    <source>
        <strain evidence="10">NE-TNMC-100812</strain>
    </source>
</reference>
<keyword evidence="2 7" id="KW-1277">Toxin-antitoxin system</keyword>
<dbReference type="SUPFAM" id="SSF88723">
    <property type="entry name" value="PIN domain-like"/>
    <property type="match status" value="1"/>
</dbReference>
<comment type="caution">
    <text evidence="9">The sequence shown here is derived from an EMBL/GenBank/DDBJ whole genome shotgun (WGS) entry which is preliminary data.</text>
</comment>
<dbReference type="InterPro" id="IPR002716">
    <property type="entry name" value="PIN_dom"/>
</dbReference>
<evidence type="ECO:0000256" key="3">
    <source>
        <dbReference type="ARBA" id="ARBA00022722"/>
    </source>
</evidence>
<feature type="binding site" evidence="7">
    <location>
        <position position="5"/>
    </location>
    <ligand>
        <name>Mg(2+)</name>
        <dbReference type="ChEBI" id="CHEBI:18420"/>
    </ligand>
</feature>
<dbReference type="PANTHER" id="PTHR42188">
    <property type="entry name" value="23S RRNA-SPECIFIC ENDONUCLEASE VAPC20"/>
    <property type="match status" value="1"/>
</dbReference>
<organism evidence="9 10">
    <name type="scientific">Mycobacterium talmoniae</name>
    <dbReference type="NCBI Taxonomy" id="1858794"/>
    <lineage>
        <taxon>Bacteria</taxon>
        <taxon>Bacillati</taxon>
        <taxon>Actinomycetota</taxon>
        <taxon>Actinomycetes</taxon>
        <taxon>Mycobacteriales</taxon>
        <taxon>Mycobacteriaceae</taxon>
        <taxon>Mycobacterium</taxon>
    </lineage>
</organism>
<evidence type="ECO:0000313" key="10">
    <source>
        <dbReference type="Proteomes" id="UP000179734"/>
    </source>
</evidence>
<dbReference type="PANTHER" id="PTHR42188:SF1">
    <property type="entry name" value="23S RRNA-SPECIFIC ENDONUCLEASE VAPC20"/>
    <property type="match status" value="1"/>
</dbReference>
<dbReference type="GO" id="GO:0090729">
    <property type="term" value="F:toxin activity"/>
    <property type="evidence" value="ECO:0007669"/>
    <property type="project" value="UniProtKB-KW"/>
</dbReference>
<dbReference type="Proteomes" id="UP000179734">
    <property type="component" value="Unassembled WGS sequence"/>
</dbReference>
<evidence type="ECO:0000313" key="9">
    <source>
        <dbReference type="EMBL" id="OHV03613.1"/>
    </source>
</evidence>
<dbReference type="InterPro" id="IPR029060">
    <property type="entry name" value="PIN-like_dom_sf"/>
</dbReference>
<dbReference type="GO" id="GO:0004521">
    <property type="term" value="F:RNA endonuclease activity"/>
    <property type="evidence" value="ECO:0007669"/>
    <property type="project" value="InterPro"/>
</dbReference>
<protein>
    <recommendedName>
        <fullName evidence="7">Ribonuclease VapC</fullName>
        <shortName evidence="7">RNase VapC</shortName>
        <ecNumber evidence="7">3.1.-.-</ecNumber>
    </recommendedName>
    <alternativeName>
        <fullName evidence="7">Toxin VapC</fullName>
    </alternativeName>
</protein>
<dbReference type="RefSeq" id="WP_071026893.1">
    <property type="nucleotide sequence ID" value="NZ_MLQM01000070.1"/>
</dbReference>
<comment type="similarity">
    <text evidence="7">Belongs to the PINc/VapC protein family.</text>
</comment>
<keyword evidence="10" id="KW-1185">Reference proteome</keyword>
<name>A0A1S1NI15_9MYCO</name>
<evidence type="ECO:0000256" key="4">
    <source>
        <dbReference type="ARBA" id="ARBA00022723"/>
    </source>
</evidence>
<keyword evidence="4 7" id="KW-0479">Metal-binding</keyword>
<evidence type="ECO:0000256" key="6">
    <source>
        <dbReference type="ARBA" id="ARBA00022842"/>
    </source>
</evidence>
<comment type="cofactor">
    <cofactor evidence="1 7">
        <name>Mg(2+)</name>
        <dbReference type="ChEBI" id="CHEBI:18420"/>
    </cofactor>
</comment>
<dbReference type="InterPro" id="IPR022907">
    <property type="entry name" value="VapC_family"/>
</dbReference>
<gene>
    <name evidence="7" type="primary">vapC</name>
    <name evidence="9" type="ORF">BKN37_14215</name>
</gene>
<sequence>MTLCDAGPLVALIDADEADHETCALALRTLALPLVTTWPAFTEAMYLLGRAGGSAGQQALWKLRLSRRLKIAELSRTAVERSATLMVKYADRPMDLADATLVALAEERGERRIFTLDDDFRVYRIHGRTRFEIIPS</sequence>
<dbReference type="InterPro" id="IPR039018">
    <property type="entry name" value="VapC20-like"/>
</dbReference>
<dbReference type="AlphaFoldDB" id="A0A1S1NI15"/>
<keyword evidence="6 7" id="KW-0460">Magnesium</keyword>
<evidence type="ECO:0000256" key="5">
    <source>
        <dbReference type="ARBA" id="ARBA00022801"/>
    </source>
</evidence>
<dbReference type="EC" id="3.1.-.-" evidence="7"/>
<evidence type="ECO:0000259" key="8">
    <source>
        <dbReference type="Pfam" id="PF01850"/>
    </source>
</evidence>
<proteinExistence type="inferred from homology"/>
<evidence type="ECO:0000256" key="1">
    <source>
        <dbReference type="ARBA" id="ARBA00001946"/>
    </source>
</evidence>
<dbReference type="HAMAP" id="MF_00265">
    <property type="entry name" value="VapC_Nob1"/>
    <property type="match status" value="1"/>
</dbReference>
<dbReference type="GO" id="GO:0000287">
    <property type="term" value="F:magnesium ion binding"/>
    <property type="evidence" value="ECO:0007669"/>
    <property type="project" value="UniProtKB-UniRule"/>
</dbReference>
<evidence type="ECO:0000256" key="2">
    <source>
        <dbReference type="ARBA" id="ARBA00022649"/>
    </source>
</evidence>
<dbReference type="GO" id="GO:0016075">
    <property type="term" value="P:rRNA catabolic process"/>
    <property type="evidence" value="ECO:0007669"/>
    <property type="project" value="TreeGrafter"/>
</dbReference>
<evidence type="ECO:0000256" key="7">
    <source>
        <dbReference type="HAMAP-Rule" id="MF_00265"/>
    </source>
</evidence>
<comment type="function">
    <text evidence="7">Toxic component of a toxin-antitoxin (TA) system. An RNase.</text>
</comment>
<keyword evidence="3 7" id="KW-0540">Nuclease</keyword>
<dbReference type="EMBL" id="MLQM01000070">
    <property type="protein sequence ID" value="OHV03613.1"/>
    <property type="molecule type" value="Genomic_DNA"/>
</dbReference>
<dbReference type="GO" id="GO:0016787">
    <property type="term" value="F:hydrolase activity"/>
    <property type="evidence" value="ECO:0007669"/>
    <property type="project" value="UniProtKB-KW"/>
</dbReference>
<feature type="domain" description="PIN" evidence="8">
    <location>
        <begin position="3"/>
        <end position="123"/>
    </location>
</feature>
<feature type="binding site" evidence="7">
    <location>
        <position position="98"/>
    </location>
    <ligand>
        <name>Mg(2+)</name>
        <dbReference type="ChEBI" id="CHEBI:18420"/>
    </ligand>
</feature>
<keyword evidence="5 7" id="KW-0378">Hydrolase</keyword>
<accession>A0A1S1NI15</accession>